<organism evidence="2 3">
    <name type="scientific">Roridomyces roridus</name>
    <dbReference type="NCBI Taxonomy" id="1738132"/>
    <lineage>
        <taxon>Eukaryota</taxon>
        <taxon>Fungi</taxon>
        <taxon>Dikarya</taxon>
        <taxon>Basidiomycota</taxon>
        <taxon>Agaricomycotina</taxon>
        <taxon>Agaricomycetes</taxon>
        <taxon>Agaricomycetidae</taxon>
        <taxon>Agaricales</taxon>
        <taxon>Marasmiineae</taxon>
        <taxon>Mycenaceae</taxon>
        <taxon>Roridomyces</taxon>
    </lineage>
</organism>
<sequence length="151" mass="17156">MYLNAMSLPHRHPWFAKPTKRKRNEPDSARPDDEPRAKRRRSLEHGFANMSLEPPPSQPRPATPPIREITMKLSTWYEPEPDRIVITDLENYSDDEADASDAPFIPPMILKALTTRPLIPPSPSPNSQALVLFRPLASQIKPDDDAMDVEP</sequence>
<reference evidence="2" key="1">
    <citation type="submission" date="2023-03" db="EMBL/GenBank/DDBJ databases">
        <title>Massive genome expansion in bonnet fungi (Mycena s.s.) driven by repeated elements and novel gene families across ecological guilds.</title>
        <authorList>
            <consortium name="Lawrence Berkeley National Laboratory"/>
            <person name="Harder C.B."/>
            <person name="Miyauchi S."/>
            <person name="Viragh M."/>
            <person name="Kuo A."/>
            <person name="Thoen E."/>
            <person name="Andreopoulos B."/>
            <person name="Lu D."/>
            <person name="Skrede I."/>
            <person name="Drula E."/>
            <person name="Henrissat B."/>
            <person name="Morin E."/>
            <person name="Kohler A."/>
            <person name="Barry K."/>
            <person name="LaButti K."/>
            <person name="Morin E."/>
            <person name="Salamov A."/>
            <person name="Lipzen A."/>
            <person name="Mereny Z."/>
            <person name="Hegedus B."/>
            <person name="Baldrian P."/>
            <person name="Stursova M."/>
            <person name="Weitz H."/>
            <person name="Taylor A."/>
            <person name="Grigoriev I.V."/>
            <person name="Nagy L.G."/>
            <person name="Martin F."/>
            <person name="Kauserud H."/>
        </authorList>
    </citation>
    <scope>NUCLEOTIDE SEQUENCE</scope>
    <source>
        <strain evidence="2">9284</strain>
    </source>
</reference>
<feature type="compositionally biased region" description="Basic and acidic residues" evidence="1">
    <location>
        <begin position="24"/>
        <end position="36"/>
    </location>
</feature>
<dbReference type="EMBL" id="JARKIF010000002">
    <property type="protein sequence ID" value="KAJ7647459.1"/>
    <property type="molecule type" value="Genomic_DNA"/>
</dbReference>
<feature type="compositionally biased region" description="Basic residues" evidence="1">
    <location>
        <begin position="9"/>
        <end position="23"/>
    </location>
</feature>
<name>A0AAD7CFG2_9AGAR</name>
<keyword evidence="3" id="KW-1185">Reference proteome</keyword>
<gene>
    <name evidence="2" type="ORF">FB45DRAFT_1051944</name>
</gene>
<evidence type="ECO:0000313" key="2">
    <source>
        <dbReference type="EMBL" id="KAJ7647459.1"/>
    </source>
</evidence>
<dbReference type="Proteomes" id="UP001221142">
    <property type="component" value="Unassembled WGS sequence"/>
</dbReference>
<dbReference type="AlphaFoldDB" id="A0AAD7CFG2"/>
<feature type="compositionally biased region" description="Pro residues" evidence="1">
    <location>
        <begin position="53"/>
        <end position="64"/>
    </location>
</feature>
<evidence type="ECO:0000256" key="1">
    <source>
        <dbReference type="SAM" id="MobiDB-lite"/>
    </source>
</evidence>
<accession>A0AAD7CFG2</accession>
<protein>
    <submittedName>
        <fullName evidence="2">Uncharacterized protein</fullName>
    </submittedName>
</protein>
<proteinExistence type="predicted"/>
<feature type="region of interest" description="Disordered" evidence="1">
    <location>
        <begin position="1"/>
        <end position="65"/>
    </location>
</feature>
<evidence type="ECO:0000313" key="3">
    <source>
        <dbReference type="Proteomes" id="UP001221142"/>
    </source>
</evidence>
<comment type="caution">
    <text evidence="2">The sequence shown here is derived from an EMBL/GenBank/DDBJ whole genome shotgun (WGS) entry which is preliminary data.</text>
</comment>